<reference evidence="2 3" key="1">
    <citation type="submission" date="2016-10" db="EMBL/GenBank/DDBJ databases">
        <authorList>
            <person name="Varghese N."/>
            <person name="Submissions S."/>
        </authorList>
    </citation>
    <scope>NUCLEOTIDE SEQUENCE [LARGE SCALE GENOMIC DNA]</scope>
    <source>
        <strain evidence="2 3">WC1T17</strain>
    </source>
</reference>
<name>A0ABY1ABC7_9LACO</name>
<accession>A0ABY1ABC7</accession>
<dbReference type="Gene3D" id="3.20.20.80">
    <property type="entry name" value="Glycosidases"/>
    <property type="match status" value="1"/>
</dbReference>
<dbReference type="Proteomes" id="UP000182089">
    <property type="component" value="Unassembled WGS sequence"/>
</dbReference>
<comment type="caution">
    <text evidence="2">The sequence shown here is derived from an EMBL/GenBank/DDBJ whole genome shotgun (WGS) entry which is preliminary data.</text>
</comment>
<comment type="similarity">
    <text evidence="1">Belongs to the glycosyl hydrolase 1 family.</text>
</comment>
<dbReference type="InterPro" id="IPR033132">
    <property type="entry name" value="GH_1_N_CS"/>
</dbReference>
<proteinExistence type="inferred from homology"/>
<dbReference type="PANTHER" id="PTHR10353">
    <property type="entry name" value="GLYCOSYL HYDROLASE"/>
    <property type="match status" value="1"/>
</dbReference>
<protein>
    <submittedName>
        <fullName evidence="2">6-phospho-beta-glucosidase</fullName>
    </submittedName>
</protein>
<organism evidence="2 3">
    <name type="scientific">Ligilactobacillus ruminis</name>
    <dbReference type="NCBI Taxonomy" id="1623"/>
    <lineage>
        <taxon>Bacteria</taxon>
        <taxon>Bacillati</taxon>
        <taxon>Bacillota</taxon>
        <taxon>Bacilli</taxon>
        <taxon>Lactobacillales</taxon>
        <taxon>Lactobacillaceae</taxon>
        <taxon>Ligilactobacillus</taxon>
    </lineage>
</organism>
<dbReference type="PRINTS" id="PR00131">
    <property type="entry name" value="GLHYDRLASE1"/>
</dbReference>
<gene>
    <name evidence="2" type="ORF">SAMN05216431_105139</name>
</gene>
<dbReference type="PANTHER" id="PTHR10353:SF296">
    <property type="entry name" value="6-PHOSPHO-BETA-GLUCOSIDASE"/>
    <property type="match status" value="1"/>
</dbReference>
<dbReference type="SUPFAM" id="SSF51445">
    <property type="entry name" value="(Trans)glycosidases"/>
    <property type="match status" value="1"/>
</dbReference>
<sequence>MAHFRKDFLWGGAVAANQVEGGYNEGGKGLSVTDITTAGSLASPRYLTYTLDGKEGKVAGMFASSLPAGAKGKILDNEYYPNHVAIDFYHKFADDIKLFAEMGFKVFRTSIAWTRIFPTGEEDKPNQAGLDFYRRLFTELKKNGIEPLVTISHYEDPLALGEKYNDWQDRKMIDLYVKYATTLFEEYKDLVKYWLTFNEINSSLMFLKMVGDGKATDEDYQKAYQKLHHQFVASAKAVVAGHKINPDFMIGNMIAGSVYYPGTPDPADVLAARHENELNQLYCADAQAKGEYPTFAKRLWAEHNVHLKIEDGDLEVMKEGKVDMYTFSYYMSNMVTTHEDVVEKANGNFSAGVKNPYLEYSEWGWSVDPTGLQLYLEEMYDRYGIPLMVVENGFGAVDKLEDGTVHDDYRIEYFRKHIKAMDKAVENGVDLLGYTTWGCIDCVSAGTGQMSKRYGFIYVDRDDEGNGTLKRLPKDSFYWYKKVIASNGDDLAD</sequence>
<dbReference type="Pfam" id="PF00232">
    <property type="entry name" value="Glyco_hydro_1"/>
    <property type="match status" value="1"/>
</dbReference>
<dbReference type="InterPro" id="IPR001360">
    <property type="entry name" value="Glyco_hydro_1"/>
</dbReference>
<evidence type="ECO:0000313" key="2">
    <source>
        <dbReference type="EMBL" id="SEM63087.1"/>
    </source>
</evidence>
<evidence type="ECO:0000256" key="1">
    <source>
        <dbReference type="RuleBase" id="RU003690"/>
    </source>
</evidence>
<dbReference type="EMBL" id="FOCC01000005">
    <property type="protein sequence ID" value="SEM63087.1"/>
    <property type="molecule type" value="Genomic_DNA"/>
</dbReference>
<dbReference type="PROSITE" id="PS00653">
    <property type="entry name" value="GLYCOSYL_HYDROL_F1_2"/>
    <property type="match status" value="1"/>
</dbReference>
<evidence type="ECO:0000313" key="3">
    <source>
        <dbReference type="Proteomes" id="UP000182089"/>
    </source>
</evidence>
<dbReference type="InterPro" id="IPR017853">
    <property type="entry name" value="GH"/>
</dbReference>